<dbReference type="SUPFAM" id="SSF54427">
    <property type="entry name" value="NTF2-like"/>
    <property type="match status" value="1"/>
</dbReference>
<comment type="caution">
    <text evidence="1">The sequence shown here is derived from an EMBL/GenBank/DDBJ whole genome shotgun (WGS) entry which is preliminary data.</text>
</comment>
<reference evidence="1" key="1">
    <citation type="submission" date="2022-02" db="EMBL/GenBank/DDBJ databases">
        <title>Emergence and expansion in Europe of a Vibrio aestuarianus clonal complex pathogenic for oysters.</title>
        <authorList>
            <person name="Mesnil A."/>
            <person name="Travers M.-A."/>
        </authorList>
    </citation>
    <scope>NUCLEOTIDE SEQUENCE</scope>
    <source>
        <strain evidence="1">19_064_11T1</strain>
    </source>
</reference>
<dbReference type="AlphaFoldDB" id="A0A9X4IRG8"/>
<evidence type="ECO:0000313" key="2">
    <source>
        <dbReference type="Proteomes" id="UP001140979"/>
    </source>
</evidence>
<dbReference type="InterPro" id="IPR032710">
    <property type="entry name" value="NTF2-like_dom_sf"/>
</dbReference>
<name>A0A9X4IRG8_9VIBR</name>
<dbReference type="EMBL" id="JAKNBA010000055">
    <property type="protein sequence ID" value="MDE1244076.1"/>
    <property type="molecule type" value="Genomic_DNA"/>
</dbReference>
<sequence>MANNNTSKAASKTNQNDQIDIYYAITDAIKPYIEGARAGNTELLQSAFYANATMTGIMGNELMHANAIESFEQFESKPSPTLRVHIASIDISGSVAVAKIEFDEWMGMRYTDFLTLVKYNNIWKISAKVFDTHAVD</sequence>
<dbReference type="Pfam" id="PF12893">
    <property type="entry name" value="Lumazine_bd_2"/>
    <property type="match status" value="1"/>
</dbReference>
<gene>
    <name evidence="1" type="ORF">L9W94_18440</name>
</gene>
<dbReference type="InterPro" id="IPR039437">
    <property type="entry name" value="FrzH/put_lumazine-bd"/>
</dbReference>
<dbReference type="Proteomes" id="UP001140979">
    <property type="component" value="Unassembled WGS sequence"/>
</dbReference>
<proteinExistence type="predicted"/>
<organism evidence="1 2">
    <name type="scientific">Vibrio aestuarianus</name>
    <dbReference type="NCBI Taxonomy" id="28171"/>
    <lineage>
        <taxon>Bacteria</taxon>
        <taxon>Pseudomonadati</taxon>
        <taxon>Pseudomonadota</taxon>
        <taxon>Gammaproteobacteria</taxon>
        <taxon>Vibrionales</taxon>
        <taxon>Vibrionaceae</taxon>
        <taxon>Vibrio</taxon>
    </lineage>
</organism>
<protein>
    <submittedName>
        <fullName evidence="1">Nuclear transport factor 2 family protein</fullName>
    </submittedName>
</protein>
<dbReference type="Gene3D" id="3.10.450.50">
    <property type="match status" value="1"/>
</dbReference>
<dbReference type="RefSeq" id="WP_274683893.1">
    <property type="nucleotide sequence ID" value="NZ_JAKNBA010000055.1"/>
</dbReference>
<accession>A0A9X4IRG8</accession>
<evidence type="ECO:0000313" key="1">
    <source>
        <dbReference type="EMBL" id="MDE1244076.1"/>
    </source>
</evidence>